<gene>
    <name evidence="2" type="ORF">H4696_003248</name>
</gene>
<evidence type="ECO:0000313" key="2">
    <source>
        <dbReference type="EMBL" id="MBE1496148.1"/>
    </source>
</evidence>
<evidence type="ECO:0000256" key="1">
    <source>
        <dbReference type="SAM" id="MobiDB-lite"/>
    </source>
</evidence>
<keyword evidence="3" id="KW-1185">Reference proteome</keyword>
<feature type="compositionally biased region" description="Polar residues" evidence="1">
    <location>
        <begin position="92"/>
        <end position="104"/>
    </location>
</feature>
<dbReference type="RefSeq" id="WP_086864785.1">
    <property type="nucleotide sequence ID" value="NZ_JADBEG010000001.1"/>
</dbReference>
<sequence>MIGSLVPDSSVVDELDPGCDGWRPVTVCCSEHLHLLTDRGRAAWIDEQLWLGRLARAGTQPGLHHADLATLARRAALTPEQLQRLLTWNSTRPGAVSSLPTGQSLVPRPRAV</sequence>
<proteinExistence type="predicted"/>
<accession>A0ABR9HZ13</accession>
<dbReference type="EMBL" id="JADBEG010000001">
    <property type="protein sequence ID" value="MBE1496148.1"/>
    <property type="molecule type" value="Genomic_DNA"/>
</dbReference>
<reference evidence="2 3" key="1">
    <citation type="submission" date="2020-10" db="EMBL/GenBank/DDBJ databases">
        <title>Sequencing the genomes of 1000 actinobacteria strains.</title>
        <authorList>
            <person name="Klenk H.-P."/>
        </authorList>
    </citation>
    <scope>NUCLEOTIDE SEQUENCE [LARGE SCALE GENOMIC DNA]</scope>
    <source>
        <strain evidence="2 3">DSM 44653</strain>
    </source>
</reference>
<organism evidence="2 3">
    <name type="scientific">Amycolatopsis lexingtonensis</name>
    <dbReference type="NCBI Taxonomy" id="218822"/>
    <lineage>
        <taxon>Bacteria</taxon>
        <taxon>Bacillati</taxon>
        <taxon>Actinomycetota</taxon>
        <taxon>Actinomycetes</taxon>
        <taxon>Pseudonocardiales</taxon>
        <taxon>Pseudonocardiaceae</taxon>
        <taxon>Amycolatopsis</taxon>
    </lineage>
</organism>
<comment type="caution">
    <text evidence="2">The sequence shown here is derived from an EMBL/GenBank/DDBJ whole genome shotgun (WGS) entry which is preliminary data.</text>
</comment>
<name>A0ABR9HZ13_9PSEU</name>
<feature type="region of interest" description="Disordered" evidence="1">
    <location>
        <begin position="92"/>
        <end position="112"/>
    </location>
</feature>
<protein>
    <submittedName>
        <fullName evidence="2">Uncharacterized protein</fullName>
    </submittedName>
</protein>
<dbReference type="Proteomes" id="UP000631670">
    <property type="component" value="Unassembled WGS sequence"/>
</dbReference>
<evidence type="ECO:0000313" key="3">
    <source>
        <dbReference type="Proteomes" id="UP000631670"/>
    </source>
</evidence>